<evidence type="ECO:0000313" key="2">
    <source>
        <dbReference type="EMBL" id="KAH3847174.1"/>
    </source>
</evidence>
<name>A0A9D4KX29_DREPO</name>
<organism evidence="2 3">
    <name type="scientific">Dreissena polymorpha</name>
    <name type="common">Zebra mussel</name>
    <name type="synonym">Mytilus polymorpha</name>
    <dbReference type="NCBI Taxonomy" id="45954"/>
    <lineage>
        <taxon>Eukaryota</taxon>
        <taxon>Metazoa</taxon>
        <taxon>Spiralia</taxon>
        <taxon>Lophotrochozoa</taxon>
        <taxon>Mollusca</taxon>
        <taxon>Bivalvia</taxon>
        <taxon>Autobranchia</taxon>
        <taxon>Heteroconchia</taxon>
        <taxon>Euheterodonta</taxon>
        <taxon>Imparidentia</taxon>
        <taxon>Neoheterodontei</taxon>
        <taxon>Myida</taxon>
        <taxon>Dreissenoidea</taxon>
        <taxon>Dreissenidae</taxon>
        <taxon>Dreissena</taxon>
    </lineage>
</organism>
<keyword evidence="3" id="KW-1185">Reference proteome</keyword>
<dbReference type="Proteomes" id="UP000828390">
    <property type="component" value="Unassembled WGS sequence"/>
</dbReference>
<proteinExistence type="predicted"/>
<reference evidence="2" key="2">
    <citation type="submission" date="2020-11" db="EMBL/GenBank/DDBJ databases">
        <authorList>
            <person name="McCartney M.A."/>
            <person name="Auch B."/>
            <person name="Kono T."/>
            <person name="Mallez S."/>
            <person name="Becker A."/>
            <person name="Gohl D.M."/>
            <person name="Silverstein K.A.T."/>
            <person name="Koren S."/>
            <person name="Bechman K.B."/>
            <person name="Herman A."/>
            <person name="Abrahante J.E."/>
            <person name="Garbe J."/>
        </authorList>
    </citation>
    <scope>NUCLEOTIDE SEQUENCE</scope>
    <source>
        <strain evidence="2">Duluth1</strain>
        <tissue evidence="2">Whole animal</tissue>
    </source>
</reference>
<gene>
    <name evidence="2" type="ORF">DPMN_089491</name>
</gene>
<dbReference type="AlphaFoldDB" id="A0A9D4KX29"/>
<protein>
    <submittedName>
        <fullName evidence="2">Uncharacterized protein</fullName>
    </submittedName>
</protein>
<sequence>MNKRPHSSSASECNTTETSYVDSPVFETPNSQETKTASKKKKKIEQEIRKQKYMADYLKGKQTEDKSDYIGIEKHLEDINAKLSKVLTKSDTSILKNIRFNIRKFTNSSYIWLY</sequence>
<evidence type="ECO:0000313" key="3">
    <source>
        <dbReference type="Proteomes" id="UP000828390"/>
    </source>
</evidence>
<reference evidence="2" key="1">
    <citation type="journal article" date="2019" name="bioRxiv">
        <title>The Genome of the Zebra Mussel, Dreissena polymorpha: A Resource for Invasive Species Research.</title>
        <authorList>
            <person name="McCartney M.A."/>
            <person name="Auch B."/>
            <person name="Kono T."/>
            <person name="Mallez S."/>
            <person name="Zhang Y."/>
            <person name="Obille A."/>
            <person name="Becker A."/>
            <person name="Abrahante J.E."/>
            <person name="Garbe J."/>
            <person name="Badalamenti J.P."/>
            <person name="Herman A."/>
            <person name="Mangelson H."/>
            <person name="Liachko I."/>
            <person name="Sullivan S."/>
            <person name="Sone E.D."/>
            <person name="Koren S."/>
            <person name="Silverstein K.A.T."/>
            <person name="Beckman K.B."/>
            <person name="Gohl D.M."/>
        </authorList>
    </citation>
    <scope>NUCLEOTIDE SEQUENCE</scope>
    <source>
        <strain evidence="2">Duluth1</strain>
        <tissue evidence="2">Whole animal</tissue>
    </source>
</reference>
<feature type="compositionally biased region" description="Polar residues" evidence="1">
    <location>
        <begin position="7"/>
        <end position="21"/>
    </location>
</feature>
<evidence type="ECO:0000256" key="1">
    <source>
        <dbReference type="SAM" id="MobiDB-lite"/>
    </source>
</evidence>
<feature type="region of interest" description="Disordered" evidence="1">
    <location>
        <begin position="1"/>
        <end position="45"/>
    </location>
</feature>
<comment type="caution">
    <text evidence="2">The sequence shown here is derived from an EMBL/GenBank/DDBJ whole genome shotgun (WGS) entry which is preliminary data.</text>
</comment>
<accession>A0A9D4KX29</accession>
<dbReference type="EMBL" id="JAIWYP010000003">
    <property type="protein sequence ID" value="KAH3847174.1"/>
    <property type="molecule type" value="Genomic_DNA"/>
</dbReference>